<evidence type="ECO:0000313" key="2">
    <source>
        <dbReference type="EMBL" id="CAI9569876.1"/>
    </source>
</evidence>
<feature type="region of interest" description="Disordered" evidence="1">
    <location>
        <begin position="1"/>
        <end position="43"/>
    </location>
</feature>
<dbReference type="EMBL" id="CATNWA010014276">
    <property type="protein sequence ID" value="CAI9569876.1"/>
    <property type="molecule type" value="Genomic_DNA"/>
</dbReference>
<accession>A0ABN9DBE0</accession>
<name>A0ABN9DBE0_9NEOB</name>
<proteinExistence type="predicted"/>
<gene>
    <name evidence="2" type="ORF">SPARVUS_LOCUS7011689</name>
</gene>
<dbReference type="Proteomes" id="UP001162483">
    <property type="component" value="Unassembled WGS sequence"/>
</dbReference>
<keyword evidence="3" id="KW-1185">Reference proteome</keyword>
<reference evidence="2" key="1">
    <citation type="submission" date="2023-05" db="EMBL/GenBank/DDBJ databases">
        <authorList>
            <person name="Stuckert A."/>
        </authorList>
    </citation>
    <scope>NUCLEOTIDE SEQUENCE</scope>
</reference>
<organism evidence="2 3">
    <name type="scientific">Staurois parvus</name>
    <dbReference type="NCBI Taxonomy" id="386267"/>
    <lineage>
        <taxon>Eukaryota</taxon>
        <taxon>Metazoa</taxon>
        <taxon>Chordata</taxon>
        <taxon>Craniata</taxon>
        <taxon>Vertebrata</taxon>
        <taxon>Euteleostomi</taxon>
        <taxon>Amphibia</taxon>
        <taxon>Batrachia</taxon>
        <taxon>Anura</taxon>
        <taxon>Neobatrachia</taxon>
        <taxon>Ranoidea</taxon>
        <taxon>Ranidae</taxon>
        <taxon>Staurois</taxon>
    </lineage>
</organism>
<sequence>MAAVPGYSTAGALGGSHRRERGRQAQLPGVAAQRRTVLQGGRG</sequence>
<comment type="caution">
    <text evidence="2">The sequence shown here is derived from an EMBL/GenBank/DDBJ whole genome shotgun (WGS) entry which is preliminary data.</text>
</comment>
<protein>
    <submittedName>
        <fullName evidence="2">Uncharacterized protein</fullName>
    </submittedName>
</protein>
<evidence type="ECO:0000313" key="3">
    <source>
        <dbReference type="Proteomes" id="UP001162483"/>
    </source>
</evidence>
<evidence type="ECO:0000256" key="1">
    <source>
        <dbReference type="SAM" id="MobiDB-lite"/>
    </source>
</evidence>